<keyword evidence="3" id="KW-1185">Reference proteome</keyword>
<dbReference type="Proteomes" id="UP001601444">
    <property type="component" value="Unassembled WGS sequence"/>
</dbReference>
<protein>
    <submittedName>
        <fullName evidence="2">VOC family protein</fullName>
    </submittedName>
</protein>
<feature type="domain" description="Glyoxalase-like" evidence="1">
    <location>
        <begin position="11"/>
        <end position="163"/>
    </location>
</feature>
<gene>
    <name evidence="2" type="ORF">ACFYTF_25900</name>
</gene>
<organism evidence="2 3">
    <name type="scientific">Nocardia thailandica</name>
    <dbReference type="NCBI Taxonomy" id="257275"/>
    <lineage>
        <taxon>Bacteria</taxon>
        <taxon>Bacillati</taxon>
        <taxon>Actinomycetota</taxon>
        <taxon>Actinomycetes</taxon>
        <taxon>Mycobacteriales</taxon>
        <taxon>Nocardiaceae</taxon>
        <taxon>Nocardia</taxon>
    </lineage>
</organism>
<evidence type="ECO:0000313" key="3">
    <source>
        <dbReference type="Proteomes" id="UP001601444"/>
    </source>
</evidence>
<dbReference type="SUPFAM" id="SSF54593">
    <property type="entry name" value="Glyoxalase/Bleomycin resistance protein/Dihydroxybiphenyl dioxygenase"/>
    <property type="match status" value="1"/>
</dbReference>
<proteinExistence type="predicted"/>
<dbReference type="Gene3D" id="3.10.180.10">
    <property type="entry name" value="2,3-Dihydroxybiphenyl 1,2-Dioxygenase, domain 1"/>
    <property type="match status" value="1"/>
</dbReference>
<sequence length="267" mass="28235">MHADITGLHRVGLLGRDPERLARRYRDLGFTLAAVPAGPHHAARVSARVGAASLDLLGVAAVPRPEVRRTGPRAEGLRLLDLGTGDAAKARRRLTEMGLRACTDPRDGAARARVLRIDPRQTPEASLGVAQVARRPVHADEPRTRHPNGARGIAAVLVVAADEVLPGIVDRYRRLLDREPLREGPLTMLPLGASRLDFLRAADADAVLPETAANPAAAHLAALTVPVDDADAARDLVEDAGIPTTTTSDGFFVAAPDAYGTGLFFVG</sequence>
<accession>A0ABW6PVE8</accession>
<dbReference type="Pfam" id="PF13468">
    <property type="entry name" value="Glyoxalase_3"/>
    <property type="match status" value="1"/>
</dbReference>
<name>A0ABW6PVE8_9NOCA</name>
<evidence type="ECO:0000313" key="2">
    <source>
        <dbReference type="EMBL" id="MFF0546272.1"/>
    </source>
</evidence>
<comment type="caution">
    <text evidence="2">The sequence shown here is derived from an EMBL/GenBank/DDBJ whole genome shotgun (WGS) entry which is preliminary data.</text>
</comment>
<dbReference type="EMBL" id="JBIAMX010000020">
    <property type="protein sequence ID" value="MFF0546272.1"/>
    <property type="molecule type" value="Genomic_DNA"/>
</dbReference>
<dbReference type="InterPro" id="IPR025870">
    <property type="entry name" value="Glyoxalase-like_dom"/>
</dbReference>
<dbReference type="InterPro" id="IPR029068">
    <property type="entry name" value="Glyas_Bleomycin-R_OHBP_Dase"/>
</dbReference>
<dbReference type="RefSeq" id="WP_387702663.1">
    <property type="nucleotide sequence ID" value="NZ_JBIAMX010000020.1"/>
</dbReference>
<evidence type="ECO:0000259" key="1">
    <source>
        <dbReference type="Pfam" id="PF13468"/>
    </source>
</evidence>
<reference evidence="2 3" key="1">
    <citation type="submission" date="2024-10" db="EMBL/GenBank/DDBJ databases">
        <title>The Natural Products Discovery Center: Release of the First 8490 Sequenced Strains for Exploring Actinobacteria Biosynthetic Diversity.</title>
        <authorList>
            <person name="Kalkreuter E."/>
            <person name="Kautsar S.A."/>
            <person name="Yang D."/>
            <person name="Bader C.D."/>
            <person name="Teijaro C.N."/>
            <person name="Fluegel L."/>
            <person name="Davis C.M."/>
            <person name="Simpson J.R."/>
            <person name="Lauterbach L."/>
            <person name="Steele A.D."/>
            <person name="Gui C."/>
            <person name="Meng S."/>
            <person name="Li G."/>
            <person name="Viehrig K."/>
            <person name="Ye F."/>
            <person name="Su P."/>
            <person name="Kiefer A.F."/>
            <person name="Nichols A."/>
            <person name="Cepeda A.J."/>
            <person name="Yan W."/>
            <person name="Fan B."/>
            <person name="Jiang Y."/>
            <person name="Adhikari A."/>
            <person name="Zheng C.-J."/>
            <person name="Schuster L."/>
            <person name="Cowan T.M."/>
            <person name="Smanski M.J."/>
            <person name="Chevrette M.G."/>
            <person name="De Carvalho L.P.S."/>
            <person name="Shen B."/>
        </authorList>
    </citation>
    <scope>NUCLEOTIDE SEQUENCE [LARGE SCALE GENOMIC DNA]</scope>
    <source>
        <strain evidence="2 3">NPDC004045</strain>
    </source>
</reference>